<feature type="disulfide bond" description="Redox-active" evidence="6">
    <location>
        <begin position="244"/>
        <end position="246"/>
    </location>
</feature>
<evidence type="ECO:0000313" key="8">
    <source>
        <dbReference type="Proteomes" id="UP000002069"/>
    </source>
</evidence>
<keyword evidence="1 6" id="KW-0963">Cytoplasm</keyword>
<dbReference type="Gene3D" id="3.90.1280.10">
    <property type="entry name" value="HSP33 redox switch-like"/>
    <property type="match status" value="1"/>
</dbReference>
<dbReference type="InterPro" id="IPR016154">
    <property type="entry name" value="Heat_shock_Hsp33_C"/>
</dbReference>
<keyword evidence="8" id="KW-1185">Reference proteome</keyword>
<dbReference type="KEGG" id="ctu:CTU_39100"/>
<dbReference type="HOGENOM" id="CLU_054493_0_0_6"/>
<dbReference type="GO" id="GO:0051082">
    <property type="term" value="F:unfolded protein binding"/>
    <property type="evidence" value="ECO:0007669"/>
    <property type="project" value="UniProtKB-UniRule"/>
</dbReference>
<dbReference type="PANTHER" id="PTHR30111">
    <property type="entry name" value="33 KDA CHAPERONIN"/>
    <property type="match status" value="1"/>
</dbReference>
<evidence type="ECO:0000313" key="7">
    <source>
        <dbReference type="EMBL" id="CBA34234.1"/>
    </source>
</evidence>
<dbReference type="PANTHER" id="PTHR30111:SF1">
    <property type="entry name" value="33 KDA CHAPERONIN"/>
    <property type="match status" value="1"/>
</dbReference>
<dbReference type="Gene3D" id="1.10.287.480">
    <property type="entry name" value="helix hairpin bin"/>
    <property type="match status" value="1"/>
</dbReference>
<keyword evidence="2 6" id="KW-0862">Zinc</keyword>
<dbReference type="HAMAP" id="MF_00117">
    <property type="entry name" value="HslO"/>
    <property type="match status" value="1"/>
</dbReference>
<reference evidence="8" key="2">
    <citation type="journal article" date="2011" name="J. Bacteriol.">
        <title>Complete genome sequence of Cronobacter turicensis LMG 23827, a food-borne pathogen causing deaths in neonates.</title>
        <authorList>
            <person name="Stephan R."/>
            <person name="Lehner A."/>
            <person name="Tischler P."/>
            <person name="Rattei T."/>
        </authorList>
    </citation>
    <scope>NUCLEOTIDE SEQUENCE [LARGE SCALE GENOMIC DNA]</scope>
    <source>
        <strain evidence="8">DSM 18703 / CCUG 55852 / LMG 23827 / z3032</strain>
    </source>
</reference>
<dbReference type="SUPFAM" id="SSF64397">
    <property type="entry name" value="Hsp33 domain"/>
    <property type="match status" value="1"/>
</dbReference>
<feature type="disulfide bond" description="Redox-active" evidence="6">
    <location>
        <begin position="277"/>
        <end position="280"/>
    </location>
</feature>
<dbReference type="InterPro" id="IPR023212">
    <property type="entry name" value="Hsp33_helix_hairpin_bin_dom_sf"/>
</dbReference>
<dbReference type="GO" id="GO:0044183">
    <property type="term" value="F:protein folding chaperone"/>
    <property type="evidence" value="ECO:0007669"/>
    <property type="project" value="TreeGrafter"/>
</dbReference>
<gene>
    <name evidence="6" type="primary">hslO</name>
    <name evidence="7" type="ordered locus">Ctu_39100</name>
</gene>
<comment type="PTM">
    <text evidence="6">Under oxidizing conditions two disulfide bonds are formed involving the reactive cysteines. Under reducing conditions zinc is bound to the reactive cysteines and the protein is inactive.</text>
</comment>
<dbReference type="GO" id="GO:0005737">
    <property type="term" value="C:cytoplasm"/>
    <property type="evidence" value="ECO:0007669"/>
    <property type="project" value="UniProtKB-SubCell"/>
</dbReference>
<evidence type="ECO:0000256" key="1">
    <source>
        <dbReference type="ARBA" id="ARBA00022490"/>
    </source>
</evidence>
<evidence type="ECO:0000256" key="4">
    <source>
        <dbReference type="ARBA" id="ARBA00023186"/>
    </source>
</evidence>
<keyword evidence="5 6" id="KW-0676">Redox-active center</keyword>
<dbReference type="PATRIC" id="fig|693216.3.peg.3708"/>
<dbReference type="Pfam" id="PF01430">
    <property type="entry name" value="HSP33"/>
    <property type="match status" value="1"/>
</dbReference>
<dbReference type="SUPFAM" id="SSF118352">
    <property type="entry name" value="HSP33 redox switch-like"/>
    <property type="match status" value="1"/>
</dbReference>
<keyword evidence="4 6" id="KW-0143">Chaperone</keyword>
<evidence type="ECO:0000256" key="2">
    <source>
        <dbReference type="ARBA" id="ARBA00022833"/>
    </source>
</evidence>
<reference evidence="7 8" key="1">
    <citation type="journal article" date="2010" name="J. Bacteriol.">
        <title>Complete Genome Sequence of Cronobacter turicensis LMG 23827, a foodborne pathogen causing deaths in neonates.</title>
        <authorList>
            <person name="Stephan R."/>
            <person name="Lehner A."/>
            <person name="Tischler P."/>
            <person name="Rattei T."/>
        </authorList>
    </citation>
    <scope>NUCLEOTIDE SEQUENCE [LARGE SCALE GENOMIC DNA]</scope>
    <source>
        <strain evidence="8">DSM 18703 / CCUG 55852 / LMG 23827 / z3032</strain>
    </source>
</reference>
<accession>C9Y285</accession>
<dbReference type="CDD" id="cd00498">
    <property type="entry name" value="Hsp33"/>
    <property type="match status" value="1"/>
</dbReference>
<dbReference type="GO" id="GO:0042026">
    <property type="term" value="P:protein refolding"/>
    <property type="evidence" value="ECO:0007669"/>
    <property type="project" value="TreeGrafter"/>
</dbReference>
<dbReference type="InterPro" id="IPR016153">
    <property type="entry name" value="Heat_shock_Hsp33_N"/>
</dbReference>
<dbReference type="Gene3D" id="3.55.30.10">
    <property type="entry name" value="Hsp33 domain"/>
    <property type="match status" value="1"/>
</dbReference>
<protein>
    <recommendedName>
        <fullName evidence="6">33 kDa chaperonin</fullName>
    </recommendedName>
    <alternativeName>
        <fullName evidence="6">Heat shock protein 33 homolog</fullName>
        <shortName evidence="6">HSP33</shortName>
    </alternativeName>
</protein>
<dbReference type="PIRSF" id="PIRSF005261">
    <property type="entry name" value="Heat_shock_Hsp33"/>
    <property type="match status" value="1"/>
</dbReference>
<dbReference type="EMBL" id="FN543093">
    <property type="protein sequence ID" value="CBA34234.1"/>
    <property type="molecule type" value="Genomic_DNA"/>
</dbReference>
<evidence type="ECO:0000256" key="6">
    <source>
        <dbReference type="HAMAP-Rule" id="MF_00117"/>
    </source>
</evidence>
<keyword evidence="3 6" id="KW-1015">Disulfide bond</keyword>
<sequence length="306" mass="34209">MWRQRITVTPGERIMAQHDQLHRYLFENYAVRGELVTVSETWKQILENHDYPMPVKTLLGELLVATSLLTATLKFAGDITVQLQGDGPMTLAVINGNNRQQMRGVARVQGDVPADADLKTLVGNGYLVITITPEEGERYQGVVGLEGDTLAACLEDYFMRSEQLPTRLFIRTGEAQGQPAAGGMLLQVLPAQDAQTEDFNHLATLTETIKADELFTLPANDVLWRLYHEEEVTVYDPQAVEFKCTCSRERCADALRTLPDEEIAQILEEDGEVDMHCDYCGNHYVFDAMDIAGIRKNVSPADPQVH</sequence>
<comment type="function">
    <text evidence="6">Redox regulated molecular chaperone. Protects both thermally unfolding and oxidatively damaged proteins from irreversible aggregation. Plays an important role in the bacterial defense system toward oxidative stress.</text>
</comment>
<dbReference type="NCBIfam" id="NF001033">
    <property type="entry name" value="PRK00114.1"/>
    <property type="match status" value="1"/>
</dbReference>
<evidence type="ECO:0000256" key="5">
    <source>
        <dbReference type="ARBA" id="ARBA00023284"/>
    </source>
</evidence>
<comment type="similarity">
    <text evidence="6">Belongs to the HSP33 family.</text>
</comment>
<dbReference type="AlphaFoldDB" id="C9Y285"/>
<dbReference type="InterPro" id="IPR000397">
    <property type="entry name" value="Heat_shock_Hsp33"/>
</dbReference>
<organism evidence="7 8">
    <name type="scientific">Cronobacter turicensis (strain DSM 18703 / CCUG 55852 / LMG 23827 / z3032)</name>
    <dbReference type="NCBI Taxonomy" id="693216"/>
    <lineage>
        <taxon>Bacteria</taxon>
        <taxon>Pseudomonadati</taxon>
        <taxon>Pseudomonadota</taxon>
        <taxon>Gammaproteobacteria</taxon>
        <taxon>Enterobacterales</taxon>
        <taxon>Enterobacteriaceae</taxon>
        <taxon>Cronobacter</taxon>
    </lineage>
</organism>
<comment type="subcellular location">
    <subcellularLocation>
        <location evidence="6">Cytoplasm</location>
    </subcellularLocation>
</comment>
<dbReference type="Proteomes" id="UP000002069">
    <property type="component" value="Chromosome"/>
</dbReference>
<name>C9Y285_CROTZ</name>
<evidence type="ECO:0000256" key="3">
    <source>
        <dbReference type="ARBA" id="ARBA00023157"/>
    </source>
</evidence>
<proteinExistence type="inferred from homology"/>